<name>A0A4Y2FZI5_ARAVE</name>
<proteinExistence type="predicted"/>
<reference evidence="1 2" key="1">
    <citation type="journal article" date="2019" name="Sci. Rep.">
        <title>Orb-weaving spider Araneus ventricosus genome elucidates the spidroin gene catalogue.</title>
        <authorList>
            <person name="Kono N."/>
            <person name="Nakamura H."/>
            <person name="Ohtoshi R."/>
            <person name="Moran D.A.P."/>
            <person name="Shinohara A."/>
            <person name="Yoshida Y."/>
            <person name="Fujiwara M."/>
            <person name="Mori M."/>
            <person name="Tomita M."/>
            <person name="Arakawa K."/>
        </authorList>
    </citation>
    <scope>NUCLEOTIDE SEQUENCE [LARGE SCALE GENOMIC DNA]</scope>
</reference>
<keyword evidence="2" id="KW-1185">Reference proteome</keyword>
<organism evidence="1 2">
    <name type="scientific">Araneus ventricosus</name>
    <name type="common">Orbweaver spider</name>
    <name type="synonym">Epeira ventricosa</name>
    <dbReference type="NCBI Taxonomy" id="182803"/>
    <lineage>
        <taxon>Eukaryota</taxon>
        <taxon>Metazoa</taxon>
        <taxon>Ecdysozoa</taxon>
        <taxon>Arthropoda</taxon>
        <taxon>Chelicerata</taxon>
        <taxon>Arachnida</taxon>
        <taxon>Araneae</taxon>
        <taxon>Araneomorphae</taxon>
        <taxon>Entelegynae</taxon>
        <taxon>Araneoidea</taxon>
        <taxon>Araneidae</taxon>
        <taxon>Araneus</taxon>
    </lineage>
</organism>
<dbReference type="EMBL" id="BGPR01001141">
    <property type="protein sequence ID" value="GBM46521.1"/>
    <property type="molecule type" value="Genomic_DNA"/>
</dbReference>
<evidence type="ECO:0000313" key="2">
    <source>
        <dbReference type="Proteomes" id="UP000499080"/>
    </source>
</evidence>
<protein>
    <submittedName>
        <fullName evidence="1">Uncharacterized protein</fullName>
    </submittedName>
</protein>
<dbReference type="Proteomes" id="UP000499080">
    <property type="component" value="Unassembled WGS sequence"/>
</dbReference>
<sequence>MRLQCRLKKSADENINVEKVVEDGAAKIITKAVEGAHQSDCMIMEARNEMFSDLLQLQRYAKILEDIKNRSNFNDDVIISDDEAVEQLLDEDADNDFEIEQFLQLTVPEGAKMQ</sequence>
<dbReference type="AlphaFoldDB" id="A0A4Y2FZI5"/>
<comment type="caution">
    <text evidence="1">The sequence shown here is derived from an EMBL/GenBank/DDBJ whole genome shotgun (WGS) entry which is preliminary data.</text>
</comment>
<gene>
    <name evidence="1" type="ORF">AVEN_17913_1</name>
</gene>
<accession>A0A4Y2FZI5</accession>
<evidence type="ECO:0000313" key="1">
    <source>
        <dbReference type="EMBL" id="GBM46521.1"/>
    </source>
</evidence>